<keyword evidence="2" id="KW-0472">Membrane</keyword>
<feature type="transmembrane region" description="Helical" evidence="2">
    <location>
        <begin position="192"/>
        <end position="212"/>
    </location>
</feature>
<evidence type="ECO:0000313" key="3">
    <source>
        <dbReference type="EMBL" id="UVI36770.1"/>
    </source>
</evidence>
<gene>
    <name evidence="3" type="ORF">L1F31_03640</name>
</gene>
<keyword evidence="2" id="KW-1133">Transmembrane helix</keyword>
<feature type="region of interest" description="Disordered" evidence="1">
    <location>
        <begin position="256"/>
        <end position="289"/>
    </location>
</feature>
<feature type="transmembrane region" description="Helical" evidence="2">
    <location>
        <begin position="163"/>
        <end position="185"/>
    </location>
</feature>
<feature type="compositionally biased region" description="Low complexity" evidence="1">
    <location>
        <begin position="257"/>
        <end position="269"/>
    </location>
</feature>
<dbReference type="RefSeq" id="WP_265419339.1">
    <property type="nucleotide sequence ID" value="NZ_CP093443.1"/>
</dbReference>
<feature type="transmembrane region" description="Helical" evidence="2">
    <location>
        <begin position="66"/>
        <end position="87"/>
    </location>
</feature>
<evidence type="ECO:0000313" key="4">
    <source>
        <dbReference type="Proteomes" id="UP001064879"/>
    </source>
</evidence>
<feature type="transmembrane region" description="Helical" evidence="2">
    <location>
        <begin position="224"/>
        <end position="248"/>
    </location>
</feature>
<feature type="transmembrane region" description="Helical" evidence="2">
    <location>
        <begin position="93"/>
        <end position="118"/>
    </location>
</feature>
<proteinExistence type="predicted"/>
<sequence length="289" mass="30682">MSSGQSSHNQGNWPEPNQSWQSGAGDFQLNSGHQPPGDLDAARRYQDSAGSTGQASRHPGWLARSLFWAALIIGALPALVLAPMAYAGGPDAVVFYSAGTLVGGVLRLVLGTIAILLVKNTTWARRIVGAGIYLIGSLALVVLTPLISMFMGMSGAGPADSMLTVAIIQGVLSTIYLAAVFCGWCIARNRRWWILVIAVAIAVVLNILNTSFDHVLAAQRAGGVTVAVAVQAVWLVIMFGVLGLCHLLGRIRGGTVSPPSQQARPSQPSTNQWPPEWDSRQNPRQNPHH</sequence>
<dbReference type="Proteomes" id="UP001064879">
    <property type="component" value="Chromosome"/>
</dbReference>
<feature type="region of interest" description="Disordered" evidence="1">
    <location>
        <begin position="1"/>
        <end position="57"/>
    </location>
</feature>
<keyword evidence="4" id="KW-1185">Reference proteome</keyword>
<feature type="compositionally biased region" description="Polar residues" evidence="1">
    <location>
        <begin position="280"/>
        <end position="289"/>
    </location>
</feature>
<dbReference type="EMBL" id="CP093443">
    <property type="protein sequence ID" value="UVI36770.1"/>
    <property type="molecule type" value="Genomic_DNA"/>
</dbReference>
<protein>
    <submittedName>
        <fullName evidence="3">Uncharacterized protein</fullName>
    </submittedName>
</protein>
<name>A0ABY5SRL7_9MICO</name>
<accession>A0ABY5SRL7</accession>
<feature type="compositionally biased region" description="Polar residues" evidence="1">
    <location>
        <begin position="1"/>
        <end position="33"/>
    </location>
</feature>
<keyword evidence="2" id="KW-0812">Transmembrane</keyword>
<organism evidence="3 4">
    <name type="scientific">Brevibacterium spongiae</name>
    <dbReference type="NCBI Taxonomy" id="2909672"/>
    <lineage>
        <taxon>Bacteria</taxon>
        <taxon>Bacillati</taxon>
        <taxon>Actinomycetota</taxon>
        <taxon>Actinomycetes</taxon>
        <taxon>Micrococcales</taxon>
        <taxon>Brevibacteriaceae</taxon>
        <taxon>Brevibacterium</taxon>
    </lineage>
</organism>
<evidence type="ECO:0000256" key="2">
    <source>
        <dbReference type="SAM" id="Phobius"/>
    </source>
</evidence>
<reference evidence="3" key="1">
    <citation type="submission" date="2022-03" db="EMBL/GenBank/DDBJ databases">
        <title>Brevibacterium spongiae sp. nov., isolated from marine sponge.</title>
        <authorList>
            <person name="Li Z."/>
            <person name="Zhang M."/>
        </authorList>
    </citation>
    <scope>NUCLEOTIDE SEQUENCE</scope>
    <source>
        <strain evidence="3">WHS-Z9</strain>
    </source>
</reference>
<evidence type="ECO:0000256" key="1">
    <source>
        <dbReference type="SAM" id="MobiDB-lite"/>
    </source>
</evidence>
<feature type="transmembrane region" description="Helical" evidence="2">
    <location>
        <begin position="130"/>
        <end position="151"/>
    </location>
</feature>